<keyword evidence="3" id="KW-0378">Hydrolase</keyword>
<dbReference type="Pfam" id="PF12695">
    <property type="entry name" value="Abhydrolase_5"/>
    <property type="match status" value="1"/>
</dbReference>
<reference evidence="3 4" key="1">
    <citation type="submission" date="2018-12" db="EMBL/GenBank/DDBJ databases">
        <title>Complete genome of Nonlabens sp. MJ115.</title>
        <authorList>
            <person name="Choi H.S."/>
            <person name="Jung J."/>
        </authorList>
    </citation>
    <scope>NUCLEOTIDE SEQUENCE [LARGE SCALE GENOMIC DNA]</scope>
    <source>
        <strain evidence="3 4">MJ115</strain>
    </source>
</reference>
<protein>
    <submittedName>
        <fullName evidence="3">Alpha/beta fold hydrolase</fullName>
    </submittedName>
</protein>
<dbReference type="Gene3D" id="3.40.50.1820">
    <property type="entry name" value="alpha/beta hydrolase"/>
    <property type="match status" value="1"/>
</dbReference>
<evidence type="ECO:0000259" key="2">
    <source>
        <dbReference type="Pfam" id="PF12695"/>
    </source>
</evidence>
<accession>A0A3S9MZH2</accession>
<dbReference type="GO" id="GO:0016787">
    <property type="term" value="F:hydrolase activity"/>
    <property type="evidence" value="ECO:0007669"/>
    <property type="project" value="UniProtKB-KW"/>
</dbReference>
<dbReference type="SUPFAM" id="SSF53474">
    <property type="entry name" value="alpha/beta-Hydrolases"/>
    <property type="match status" value="1"/>
</dbReference>
<name>A0A3S9MZH2_9FLAO</name>
<dbReference type="InterPro" id="IPR029058">
    <property type="entry name" value="AB_hydrolase_fold"/>
</dbReference>
<evidence type="ECO:0000256" key="1">
    <source>
        <dbReference type="SAM" id="Phobius"/>
    </source>
</evidence>
<keyword evidence="1" id="KW-0812">Transmembrane</keyword>
<dbReference type="KEGG" id="noj:EJ995_09485"/>
<evidence type="ECO:0000313" key="3">
    <source>
        <dbReference type="EMBL" id="AZQ44463.1"/>
    </source>
</evidence>
<feature type="transmembrane region" description="Helical" evidence="1">
    <location>
        <begin position="7"/>
        <end position="25"/>
    </location>
</feature>
<dbReference type="AlphaFoldDB" id="A0A3S9MZH2"/>
<keyword evidence="1" id="KW-0472">Membrane</keyword>
<dbReference type="Proteomes" id="UP000279600">
    <property type="component" value="Chromosome"/>
</dbReference>
<feature type="domain" description="Alpha/beta hydrolase fold-5" evidence="2">
    <location>
        <begin position="64"/>
        <end position="227"/>
    </location>
</feature>
<keyword evidence="1" id="KW-1133">Transmembrane helix</keyword>
<proteinExistence type="predicted"/>
<organism evidence="3 4">
    <name type="scientific">Nonlabens ponticola</name>
    <dbReference type="NCBI Taxonomy" id="2496866"/>
    <lineage>
        <taxon>Bacteria</taxon>
        <taxon>Pseudomonadati</taxon>
        <taxon>Bacteroidota</taxon>
        <taxon>Flavobacteriia</taxon>
        <taxon>Flavobacteriales</taxon>
        <taxon>Flavobacteriaceae</taxon>
        <taxon>Nonlabens</taxon>
    </lineage>
</organism>
<sequence length="240" mass="26946">MKKYVKLIGIVWILAGFSFFVYMYFTFMAQGVNADVHSDTKVVSVTRSSNFDLFEPNENSKGTIFFFPGALVDPAAYAPICRELSLNNYKTYLIHMPWRMASLGYQSILEDSLIVKEENNILIGHSQGAKMAAQFTQEHPELINGLVLLGTTHPRDYALTANDVQVLKIYGGNDQVAPVDKVLLNKVNLPEHTIYEEIDGGNHSQFGHYGQQIGDGSASISREKQQEKTINHILQFLENL</sequence>
<evidence type="ECO:0000313" key="4">
    <source>
        <dbReference type="Proteomes" id="UP000279600"/>
    </source>
</evidence>
<dbReference type="EMBL" id="CP034549">
    <property type="protein sequence ID" value="AZQ44463.1"/>
    <property type="molecule type" value="Genomic_DNA"/>
</dbReference>
<gene>
    <name evidence="3" type="ORF">EJ995_09485</name>
</gene>
<dbReference type="OrthoDB" id="59888at2"/>
<dbReference type="InterPro" id="IPR029059">
    <property type="entry name" value="AB_hydrolase_5"/>
</dbReference>
<keyword evidence="4" id="KW-1185">Reference proteome</keyword>
<dbReference type="RefSeq" id="WP_126447922.1">
    <property type="nucleotide sequence ID" value="NZ_CP034549.1"/>
</dbReference>